<dbReference type="Proteomes" id="UP000029922">
    <property type="component" value="Unassembled WGS sequence"/>
</dbReference>
<evidence type="ECO:0000313" key="4">
    <source>
        <dbReference type="EMBL" id="STQ86484.1"/>
    </source>
</evidence>
<keyword evidence="3" id="KW-0949">S-adenosyl-L-methionine</keyword>
<dbReference type="Gene3D" id="3.40.50.150">
    <property type="entry name" value="Vaccinia Virus protein VP39"/>
    <property type="match status" value="1"/>
</dbReference>
<dbReference type="EMBL" id="JRPD02000039">
    <property type="protein sequence ID" value="TLD98162.1"/>
    <property type="molecule type" value="Genomic_DNA"/>
</dbReference>
<proteinExistence type="predicted"/>
<evidence type="ECO:0000313" key="6">
    <source>
        <dbReference type="Proteomes" id="UP000029922"/>
    </source>
</evidence>
<dbReference type="SUPFAM" id="SSF53335">
    <property type="entry name" value="S-adenosyl-L-methionine-dependent methyltransferases"/>
    <property type="match status" value="1"/>
</dbReference>
<dbReference type="GO" id="GO:0009007">
    <property type="term" value="F:site-specific DNA-methyltransferase (adenine-specific) activity"/>
    <property type="evidence" value="ECO:0007669"/>
    <property type="project" value="UniProtKB-EC"/>
</dbReference>
<dbReference type="AlphaFoldDB" id="A0A377PVN7"/>
<evidence type="ECO:0000256" key="3">
    <source>
        <dbReference type="ARBA" id="ARBA00022691"/>
    </source>
</evidence>
<dbReference type="EMBL" id="UGJE01000002">
    <property type="protein sequence ID" value="STQ86484.1"/>
    <property type="molecule type" value="Genomic_DNA"/>
</dbReference>
<evidence type="ECO:0000256" key="2">
    <source>
        <dbReference type="ARBA" id="ARBA00022679"/>
    </source>
</evidence>
<evidence type="ECO:0000256" key="1">
    <source>
        <dbReference type="ARBA" id="ARBA00022603"/>
    </source>
</evidence>
<protein>
    <submittedName>
        <fullName evidence="4">DNA adenine methylase</fullName>
    </submittedName>
</protein>
<dbReference type="Pfam" id="PF02086">
    <property type="entry name" value="MethyltransfD12"/>
    <property type="match status" value="1"/>
</dbReference>
<gene>
    <name evidence="5" type="ORF">LS73_009345</name>
    <name evidence="4" type="ORF">NCTC12714_01291</name>
</gene>
<organism evidence="4 7">
    <name type="scientific">Helicobacter muridarum</name>
    <dbReference type="NCBI Taxonomy" id="216"/>
    <lineage>
        <taxon>Bacteria</taxon>
        <taxon>Pseudomonadati</taxon>
        <taxon>Campylobacterota</taxon>
        <taxon>Epsilonproteobacteria</taxon>
        <taxon>Campylobacterales</taxon>
        <taxon>Helicobacteraceae</taxon>
        <taxon>Helicobacter</taxon>
    </lineage>
</organism>
<dbReference type="OrthoDB" id="9805629at2"/>
<dbReference type="GO" id="GO:0032259">
    <property type="term" value="P:methylation"/>
    <property type="evidence" value="ECO:0007669"/>
    <property type="project" value="UniProtKB-KW"/>
</dbReference>
<dbReference type="InterPro" id="IPR029063">
    <property type="entry name" value="SAM-dependent_MTases_sf"/>
</dbReference>
<evidence type="ECO:0000313" key="7">
    <source>
        <dbReference type="Proteomes" id="UP000255139"/>
    </source>
</evidence>
<dbReference type="RefSeq" id="WP_104692301.1">
    <property type="nucleotide sequence ID" value="NZ_FZML01000045.1"/>
</dbReference>
<keyword evidence="7" id="KW-1185">Reference proteome</keyword>
<keyword evidence="1 4" id="KW-0489">Methyltransferase</keyword>
<reference evidence="4 7" key="2">
    <citation type="submission" date="2018-06" db="EMBL/GenBank/DDBJ databases">
        <authorList>
            <consortium name="Pathogen Informatics"/>
            <person name="Doyle S."/>
        </authorList>
    </citation>
    <scope>NUCLEOTIDE SEQUENCE [LARGE SCALE GENOMIC DNA]</scope>
    <source>
        <strain evidence="4 7">NCTC12714</strain>
    </source>
</reference>
<reference evidence="5 6" key="1">
    <citation type="journal article" date="2014" name="Genome Announc.">
        <title>Draft genome sequences of eight enterohepatic helicobacter species isolated from both laboratory and wild rodents.</title>
        <authorList>
            <person name="Sheh A."/>
            <person name="Shen Z."/>
            <person name="Fox J.G."/>
        </authorList>
    </citation>
    <scope>NUCLEOTIDE SEQUENCE [LARGE SCALE GENOMIC DNA]</scope>
    <source>
        <strain evidence="5 6">ST1</strain>
    </source>
</reference>
<accession>A0A377PVN7</accession>
<sequence length="72" mass="8153">METGFYKPTTLKAPFSWVGGKSRLAKDIVELMPPHRLYVEVFGGALSVLYAKPSIEDTLKQRAKERINLKMV</sequence>
<name>A0A377PVN7_9HELI</name>
<dbReference type="InterPro" id="IPR012327">
    <property type="entry name" value="MeTrfase_D12"/>
</dbReference>
<keyword evidence="2" id="KW-0808">Transferase</keyword>
<dbReference type="GO" id="GO:0009307">
    <property type="term" value="P:DNA restriction-modification system"/>
    <property type="evidence" value="ECO:0007669"/>
    <property type="project" value="InterPro"/>
</dbReference>
<dbReference type="Proteomes" id="UP000255139">
    <property type="component" value="Unassembled WGS sequence"/>
</dbReference>
<evidence type="ECO:0000313" key="5">
    <source>
        <dbReference type="EMBL" id="TLD98162.1"/>
    </source>
</evidence>